<dbReference type="EMBL" id="BART01027332">
    <property type="protein sequence ID" value="GAG91915.1"/>
    <property type="molecule type" value="Genomic_DNA"/>
</dbReference>
<feature type="non-terminal residue" evidence="1">
    <location>
        <position position="168"/>
    </location>
</feature>
<proteinExistence type="predicted"/>
<protein>
    <submittedName>
        <fullName evidence="1">Uncharacterized protein</fullName>
    </submittedName>
</protein>
<reference evidence="1" key="1">
    <citation type="journal article" date="2014" name="Front. Microbiol.">
        <title>High frequency of phylogenetically diverse reductive dehalogenase-homologous genes in deep subseafloor sedimentary metagenomes.</title>
        <authorList>
            <person name="Kawai M."/>
            <person name="Futagami T."/>
            <person name="Toyoda A."/>
            <person name="Takaki Y."/>
            <person name="Nishi S."/>
            <person name="Hori S."/>
            <person name="Arai W."/>
            <person name="Tsubouchi T."/>
            <person name="Morono Y."/>
            <person name="Uchiyama I."/>
            <person name="Ito T."/>
            <person name="Fujiyama A."/>
            <person name="Inagaki F."/>
            <person name="Takami H."/>
        </authorList>
    </citation>
    <scope>NUCLEOTIDE SEQUENCE</scope>
    <source>
        <strain evidence="1">Expedition CK06-06</strain>
    </source>
</reference>
<gene>
    <name evidence="1" type="ORF">S01H4_48472</name>
</gene>
<comment type="caution">
    <text evidence="1">The sequence shown here is derived from an EMBL/GenBank/DDBJ whole genome shotgun (WGS) entry which is preliminary data.</text>
</comment>
<name>X1B9Z3_9ZZZZ</name>
<accession>X1B9Z3</accession>
<dbReference type="AlphaFoldDB" id="X1B9Z3"/>
<organism evidence="1">
    <name type="scientific">marine sediment metagenome</name>
    <dbReference type="NCBI Taxonomy" id="412755"/>
    <lineage>
        <taxon>unclassified sequences</taxon>
        <taxon>metagenomes</taxon>
        <taxon>ecological metagenomes</taxon>
    </lineage>
</organism>
<sequence>MANSINFNGINLSAYGLVLTSGNPQDFKQRSAGQQIEDTAYSFNPKHLPKVFWLEVKILASNRATLDGYLDSIRAVIVTEIACALKFDIITDRYWMAKFSSIDGKYIAVGCFEGVIVFQADDPMAYDNDVISTPHVINAIEKEVLETPEGTGYILPVYTLTAKENLGA</sequence>
<dbReference type="Gene3D" id="2.40.30.200">
    <property type="match status" value="1"/>
</dbReference>
<evidence type="ECO:0000313" key="1">
    <source>
        <dbReference type="EMBL" id="GAG91915.1"/>
    </source>
</evidence>